<comment type="caution">
    <text evidence="1">The sequence shown here is derived from an EMBL/GenBank/DDBJ whole genome shotgun (WGS) entry which is preliminary data.</text>
</comment>
<sequence>MPDSAEIPAPVRMRTFMATMEKIQNLWHDGPHREFKRSAAW</sequence>
<evidence type="ECO:0000313" key="1">
    <source>
        <dbReference type="EMBL" id="ELP32146.1"/>
    </source>
</evidence>
<accession>L7CGF3</accession>
<reference evidence="1 2" key="1">
    <citation type="journal article" date="2013" name="Mar. Genomics">
        <title>Expression of sulfatases in Rhodopirellula baltica and the diversity of sulfatases in the genus Rhodopirellula.</title>
        <authorList>
            <person name="Wegner C.E."/>
            <person name="Richter-Heitmann T."/>
            <person name="Klindworth A."/>
            <person name="Klockow C."/>
            <person name="Richter M."/>
            <person name="Achstetter T."/>
            <person name="Glockner F.O."/>
            <person name="Harder J."/>
        </authorList>
    </citation>
    <scope>NUCLEOTIDE SEQUENCE [LARGE SCALE GENOMIC DNA]</scope>
    <source>
        <strain evidence="1 2">SWK14</strain>
    </source>
</reference>
<proteinExistence type="predicted"/>
<organism evidence="1 2">
    <name type="scientific">Rhodopirellula baltica SWK14</name>
    <dbReference type="NCBI Taxonomy" id="993516"/>
    <lineage>
        <taxon>Bacteria</taxon>
        <taxon>Pseudomonadati</taxon>
        <taxon>Planctomycetota</taxon>
        <taxon>Planctomycetia</taxon>
        <taxon>Pirellulales</taxon>
        <taxon>Pirellulaceae</taxon>
        <taxon>Rhodopirellula</taxon>
    </lineage>
</organism>
<dbReference type="EMBL" id="AMWG01000111">
    <property type="protein sequence ID" value="ELP32146.1"/>
    <property type="molecule type" value="Genomic_DNA"/>
</dbReference>
<evidence type="ECO:0000313" key="2">
    <source>
        <dbReference type="Proteomes" id="UP000010959"/>
    </source>
</evidence>
<name>L7CGF3_RHOBT</name>
<dbReference type="Proteomes" id="UP000010959">
    <property type="component" value="Unassembled WGS sequence"/>
</dbReference>
<gene>
    <name evidence="1" type="ORF">RBSWK_03845</name>
</gene>
<protein>
    <submittedName>
        <fullName evidence="1">Uncharacterized protein</fullName>
    </submittedName>
</protein>
<dbReference type="PATRIC" id="fig|993516.3.peg.4116"/>
<dbReference type="AlphaFoldDB" id="L7CGF3"/>